<protein>
    <submittedName>
        <fullName evidence="3">DNA-binding response regulator</fullName>
    </submittedName>
</protein>
<proteinExistence type="predicted"/>
<sequence length="225" mass="24579">MTSAAADPIRVFVVAPPIAAWGLERLVQTRAPQFCVAGVQSSIGPDDPLPGHEAGDVLVMDAEGGGTVDSLSRMQGMLPVNLIVLTAWQDPALLEQAIFAGVRGVVRKSDPPENLLKAIEKVWHGELWIDRGATTRIVMEMSRRKAAHRDDPEQHRIRTLTTRERQTVSALASDVAAPGKVIAGRLCISEHTLRNHLTSIYSKLGVSNRLDLYAFATRHRLGELE</sequence>
<dbReference type="AlphaFoldDB" id="A0A6N8IYH7"/>
<dbReference type="InterPro" id="IPR036388">
    <property type="entry name" value="WH-like_DNA-bd_sf"/>
</dbReference>
<dbReference type="Pfam" id="PF00196">
    <property type="entry name" value="GerE"/>
    <property type="match status" value="1"/>
</dbReference>
<dbReference type="InterPro" id="IPR011006">
    <property type="entry name" value="CheY-like_superfamily"/>
</dbReference>
<dbReference type="GO" id="GO:0006355">
    <property type="term" value="P:regulation of DNA-templated transcription"/>
    <property type="evidence" value="ECO:0007669"/>
    <property type="project" value="InterPro"/>
</dbReference>
<dbReference type="PROSITE" id="PS50043">
    <property type="entry name" value="HTH_LUXR_2"/>
    <property type="match status" value="1"/>
</dbReference>
<dbReference type="GO" id="GO:0003677">
    <property type="term" value="F:DNA binding"/>
    <property type="evidence" value="ECO:0007669"/>
    <property type="project" value="UniProtKB-KW"/>
</dbReference>
<dbReference type="PANTHER" id="PTHR43214:SF38">
    <property type="entry name" value="NITRATE_NITRITE RESPONSE REGULATOR PROTEIN NARL"/>
    <property type="match status" value="1"/>
</dbReference>
<dbReference type="CDD" id="cd06170">
    <property type="entry name" value="LuxR_C_like"/>
    <property type="match status" value="1"/>
</dbReference>
<dbReference type="SMART" id="SM00421">
    <property type="entry name" value="HTH_LUXR"/>
    <property type="match status" value="1"/>
</dbReference>
<reference evidence="3 4" key="1">
    <citation type="submission" date="2019-12" db="EMBL/GenBank/DDBJ databases">
        <authorList>
            <person name="Huq M.A."/>
        </authorList>
    </citation>
    <scope>NUCLEOTIDE SEQUENCE [LARGE SCALE GENOMIC DNA]</scope>
    <source>
        <strain evidence="3 4">MAH-25</strain>
    </source>
</reference>
<dbReference type="PANTHER" id="PTHR43214">
    <property type="entry name" value="TWO-COMPONENT RESPONSE REGULATOR"/>
    <property type="match status" value="1"/>
</dbReference>
<dbReference type="SUPFAM" id="SSF52172">
    <property type="entry name" value="CheY-like"/>
    <property type="match status" value="1"/>
</dbReference>
<dbReference type="Gene3D" id="1.10.10.10">
    <property type="entry name" value="Winged helix-like DNA-binding domain superfamily/Winged helix DNA-binding domain"/>
    <property type="match status" value="1"/>
</dbReference>
<organism evidence="3 4">
    <name type="scientific">Ramlibacter pinisoli</name>
    <dbReference type="NCBI Taxonomy" id="2682844"/>
    <lineage>
        <taxon>Bacteria</taxon>
        <taxon>Pseudomonadati</taxon>
        <taxon>Pseudomonadota</taxon>
        <taxon>Betaproteobacteria</taxon>
        <taxon>Burkholderiales</taxon>
        <taxon>Comamonadaceae</taxon>
        <taxon>Ramlibacter</taxon>
    </lineage>
</organism>
<evidence type="ECO:0000256" key="1">
    <source>
        <dbReference type="ARBA" id="ARBA00023125"/>
    </source>
</evidence>
<dbReference type="InterPro" id="IPR016032">
    <property type="entry name" value="Sig_transdc_resp-reg_C-effctor"/>
</dbReference>
<keyword evidence="4" id="KW-1185">Reference proteome</keyword>
<dbReference type="RefSeq" id="WP_157400028.1">
    <property type="nucleotide sequence ID" value="NZ_WSEL01000009.1"/>
</dbReference>
<dbReference type="EMBL" id="WSEL01000009">
    <property type="protein sequence ID" value="MVQ32034.1"/>
    <property type="molecule type" value="Genomic_DNA"/>
</dbReference>
<dbReference type="InterPro" id="IPR000792">
    <property type="entry name" value="Tscrpt_reg_LuxR_C"/>
</dbReference>
<evidence type="ECO:0000313" key="4">
    <source>
        <dbReference type="Proteomes" id="UP000469385"/>
    </source>
</evidence>
<comment type="caution">
    <text evidence="3">The sequence shown here is derived from an EMBL/GenBank/DDBJ whole genome shotgun (WGS) entry which is preliminary data.</text>
</comment>
<dbReference type="InterPro" id="IPR039420">
    <property type="entry name" value="WalR-like"/>
</dbReference>
<name>A0A6N8IYH7_9BURK</name>
<evidence type="ECO:0000259" key="2">
    <source>
        <dbReference type="PROSITE" id="PS50043"/>
    </source>
</evidence>
<gene>
    <name evidence="3" type="ORF">GON04_21420</name>
</gene>
<feature type="domain" description="HTH luxR-type" evidence="2">
    <location>
        <begin position="153"/>
        <end position="220"/>
    </location>
</feature>
<evidence type="ECO:0000313" key="3">
    <source>
        <dbReference type="EMBL" id="MVQ32034.1"/>
    </source>
</evidence>
<dbReference type="SUPFAM" id="SSF46894">
    <property type="entry name" value="C-terminal effector domain of the bipartite response regulators"/>
    <property type="match status" value="1"/>
</dbReference>
<keyword evidence="1 3" id="KW-0238">DNA-binding</keyword>
<dbReference type="Proteomes" id="UP000469385">
    <property type="component" value="Unassembled WGS sequence"/>
</dbReference>
<accession>A0A6N8IYH7</accession>
<dbReference type="Gene3D" id="3.40.50.2300">
    <property type="match status" value="1"/>
</dbReference>